<gene>
    <name evidence="2" type="ORF">C0099_04765</name>
</gene>
<dbReference type="EMBL" id="CP025682">
    <property type="protein sequence ID" value="AUN94310.1"/>
    <property type="molecule type" value="Genomic_DNA"/>
</dbReference>
<dbReference type="SMART" id="SM00881">
    <property type="entry name" value="CoA_binding"/>
    <property type="match status" value="1"/>
</dbReference>
<dbReference type="Pfam" id="PF13380">
    <property type="entry name" value="CoA_binding_2"/>
    <property type="match status" value="1"/>
</dbReference>
<evidence type="ECO:0000313" key="3">
    <source>
        <dbReference type="Proteomes" id="UP000242205"/>
    </source>
</evidence>
<accession>A0A2I6S4Y2</accession>
<dbReference type="RefSeq" id="WP_102246380.1">
    <property type="nucleotide sequence ID" value="NZ_CP025682.1"/>
</dbReference>
<dbReference type="Proteomes" id="UP000242205">
    <property type="component" value="Chromosome"/>
</dbReference>
<dbReference type="SUPFAM" id="SSF51735">
    <property type="entry name" value="NAD(P)-binding Rossmann-fold domains"/>
    <property type="match status" value="1"/>
</dbReference>
<dbReference type="InterPro" id="IPR003781">
    <property type="entry name" value="CoA-bd"/>
</dbReference>
<dbReference type="PANTHER" id="PTHR33303:SF2">
    <property type="entry name" value="COA-BINDING DOMAIN-CONTAINING PROTEIN"/>
    <property type="match status" value="1"/>
</dbReference>
<reference evidence="2 3" key="1">
    <citation type="submission" date="2018-01" db="EMBL/GenBank/DDBJ databases">
        <authorList>
            <person name="Fu G.-Y."/>
        </authorList>
    </citation>
    <scope>NUCLEOTIDE SEQUENCE [LARGE SCALE GENOMIC DNA]</scope>
    <source>
        <strain evidence="2 3">SY39</strain>
    </source>
</reference>
<feature type="domain" description="CoA-binding" evidence="1">
    <location>
        <begin position="11"/>
        <end position="104"/>
    </location>
</feature>
<dbReference type="InterPro" id="IPR036291">
    <property type="entry name" value="NAD(P)-bd_dom_sf"/>
</dbReference>
<sequence length="139" mass="15125">MITTDSALRDLLANTRTIAVVGMSPKPERPSHYVAQYMREHGYTIVPVNPGHREIAGLPCYPSLRDVPVAIDMVNVFRRAEDTPPIAHEAVLIGAKSLWLQLGIVSAESARIAEADGLATVMDLCVKVEHARLFGSPPD</sequence>
<dbReference type="PANTHER" id="PTHR33303">
    <property type="entry name" value="CYTOPLASMIC PROTEIN-RELATED"/>
    <property type="match status" value="1"/>
</dbReference>
<evidence type="ECO:0000313" key="2">
    <source>
        <dbReference type="EMBL" id="AUN94310.1"/>
    </source>
</evidence>
<protein>
    <submittedName>
        <fullName evidence="2">CoA-binding protein</fullName>
    </submittedName>
</protein>
<dbReference type="Gene3D" id="3.40.50.720">
    <property type="entry name" value="NAD(P)-binding Rossmann-like Domain"/>
    <property type="match status" value="1"/>
</dbReference>
<proteinExistence type="predicted"/>
<organism evidence="2 3">
    <name type="scientific">Pseudazoarcus pumilus</name>
    <dbReference type="NCBI Taxonomy" id="2067960"/>
    <lineage>
        <taxon>Bacteria</taxon>
        <taxon>Pseudomonadati</taxon>
        <taxon>Pseudomonadota</taxon>
        <taxon>Betaproteobacteria</taxon>
        <taxon>Rhodocyclales</taxon>
        <taxon>Zoogloeaceae</taxon>
        <taxon>Pseudazoarcus</taxon>
    </lineage>
</organism>
<keyword evidence="3" id="KW-1185">Reference proteome</keyword>
<dbReference type="OrthoDB" id="9804695at2"/>
<name>A0A2I6S4Y2_9RHOO</name>
<dbReference type="KEGG" id="atw:C0099_04765"/>
<dbReference type="AlphaFoldDB" id="A0A2I6S4Y2"/>
<evidence type="ECO:0000259" key="1">
    <source>
        <dbReference type="SMART" id="SM00881"/>
    </source>
</evidence>